<gene>
    <name evidence="5" type="ORF">DSY96_04520</name>
    <name evidence="4" type="ORF">DSY97_05710</name>
    <name evidence="3" type="ORF">DSY98_06935</name>
</gene>
<evidence type="ECO:0000313" key="5">
    <source>
        <dbReference type="EMBL" id="RTZ85529.1"/>
    </source>
</evidence>
<evidence type="ECO:0000313" key="3">
    <source>
        <dbReference type="EMBL" id="RTZ78694.1"/>
    </source>
</evidence>
<dbReference type="AlphaFoldDB" id="A0A432G6Z3"/>
<reference evidence="6 7" key="1">
    <citation type="submission" date="2018-06" db="EMBL/GenBank/DDBJ databases">
        <title>Combined omics and stable isotope probing to characterize newly discovered Mariana Back-Arc vent microbial communities.</title>
        <authorList>
            <person name="Trembath-Reichert E."/>
            <person name="Huber J.A."/>
        </authorList>
    </citation>
    <scope>NUCLEOTIDE SEQUENCE [LARGE SCALE GENOMIC DNA]</scope>
    <source>
        <strain evidence="5">MAG 58</strain>
        <strain evidence="4">MAG 63_1</strain>
        <strain evidence="3">MAG 63_2</strain>
    </source>
</reference>
<dbReference type="InterPro" id="IPR052892">
    <property type="entry name" value="NA-targeting_endonuclease"/>
</dbReference>
<dbReference type="Proteomes" id="UP000287917">
    <property type="component" value="Unassembled WGS sequence"/>
</dbReference>
<proteinExistence type="predicted"/>
<dbReference type="InterPro" id="IPR003615">
    <property type="entry name" value="HNH_nuc"/>
</dbReference>
<sequence>MQFEDWQTAPDPKVIRKEKQKARELRKSQWWKNRRACNSCYYCESPTPAKKLTMDHVVPLARGGRSIKSNLVPCCKSCNNQKKNLLPIEWKEYLAIIGKKKE</sequence>
<keyword evidence="4" id="KW-0255">Endonuclease</keyword>
<comment type="caution">
    <text evidence="4">The sequence shown here is derived from an EMBL/GenBank/DDBJ whole genome shotgun (WGS) entry which is preliminary data.</text>
</comment>
<dbReference type="PANTHER" id="PTHR33877">
    <property type="entry name" value="SLL1193 PROTEIN"/>
    <property type="match status" value="1"/>
</dbReference>
<dbReference type="PANTHER" id="PTHR33877:SF1">
    <property type="entry name" value="TYPE IV METHYL-DIRECTED RESTRICTION ENZYME ECOKMCRA"/>
    <property type="match status" value="1"/>
</dbReference>
<dbReference type="CDD" id="cd00085">
    <property type="entry name" value="HNHc"/>
    <property type="match status" value="1"/>
</dbReference>
<dbReference type="Gene3D" id="1.10.30.50">
    <property type="match status" value="1"/>
</dbReference>
<dbReference type="EMBL" id="QNZK01000159">
    <property type="protein sequence ID" value="RTZ85529.1"/>
    <property type="molecule type" value="Genomic_DNA"/>
</dbReference>
<protein>
    <submittedName>
        <fullName evidence="4">HNH endonuclease</fullName>
    </submittedName>
</protein>
<evidence type="ECO:0000313" key="6">
    <source>
        <dbReference type="Proteomes" id="UP000286732"/>
    </source>
</evidence>
<dbReference type="Proteomes" id="UP000286732">
    <property type="component" value="Unassembled WGS sequence"/>
</dbReference>
<dbReference type="Pfam" id="PF14279">
    <property type="entry name" value="HNH_5"/>
    <property type="match status" value="1"/>
</dbReference>
<dbReference type="GO" id="GO:0004519">
    <property type="term" value="F:endonuclease activity"/>
    <property type="evidence" value="ECO:0007669"/>
    <property type="project" value="UniProtKB-KW"/>
</dbReference>
<feature type="region of interest" description="Disordered" evidence="1">
    <location>
        <begin position="1"/>
        <end position="20"/>
    </location>
</feature>
<dbReference type="SMART" id="SM00507">
    <property type="entry name" value="HNHc"/>
    <property type="match status" value="1"/>
</dbReference>
<organism evidence="4 7">
    <name type="scientific">SAR324 cluster bacterium</name>
    <dbReference type="NCBI Taxonomy" id="2024889"/>
    <lineage>
        <taxon>Bacteria</taxon>
        <taxon>Deltaproteobacteria</taxon>
        <taxon>SAR324 cluster</taxon>
    </lineage>
</organism>
<dbReference type="EMBL" id="QNZL01000159">
    <property type="protein sequence ID" value="RTZ79277.1"/>
    <property type="molecule type" value="Genomic_DNA"/>
</dbReference>
<evidence type="ECO:0000259" key="2">
    <source>
        <dbReference type="SMART" id="SM00507"/>
    </source>
</evidence>
<dbReference type="EMBL" id="QNZM01000272">
    <property type="protein sequence ID" value="RTZ78694.1"/>
    <property type="molecule type" value="Genomic_DNA"/>
</dbReference>
<evidence type="ECO:0000313" key="4">
    <source>
        <dbReference type="EMBL" id="RTZ79277.1"/>
    </source>
</evidence>
<keyword evidence="4" id="KW-0540">Nuclease</keyword>
<name>A0A432G6Z3_9DELT</name>
<evidence type="ECO:0000256" key="1">
    <source>
        <dbReference type="SAM" id="MobiDB-lite"/>
    </source>
</evidence>
<keyword evidence="4" id="KW-0378">Hydrolase</keyword>
<accession>A0A432G6Z3</accession>
<feature type="domain" description="HNH nuclease" evidence="2">
    <location>
        <begin position="27"/>
        <end position="80"/>
    </location>
</feature>
<dbReference type="Proteomes" id="UP000286801">
    <property type="component" value="Unassembled WGS sequence"/>
</dbReference>
<evidence type="ECO:0000313" key="7">
    <source>
        <dbReference type="Proteomes" id="UP000286801"/>
    </source>
</evidence>
<dbReference type="InterPro" id="IPR029471">
    <property type="entry name" value="HNH_5"/>
</dbReference>